<accession>A0A2K3KHJ2</accession>
<sequence length="90" mass="10070">DSTSASDFGFRFQISNFSFRFQLQVSEIQIVSIPSPDSNVSISSPDSNVIEFLALTPTLKLTMHQQEALVVFEALSSDTMLKFREKHNNG</sequence>
<name>A0A2K3KHJ2_TRIPR</name>
<reference evidence="1 2" key="2">
    <citation type="journal article" date="2017" name="Front. Plant Sci.">
        <title>Gene Classification and Mining of Molecular Markers Useful in Red Clover (Trifolium pratense) Breeding.</title>
        <authorList>
            <person name="Istvanek J."/>
            <person name="Dluhosova J."/>
            <person name="Dluhos P."/>
            <person name="Patkova L."/>
            <person name="Nedelnik J."/>
            <person name="Repkova J."/>
        </authorList>
    </citation>
    <scope>NUCLEOTIDE SEQUENCE [LARGE SCALE GENOMIC DNA]</scope>
    <source>
        <strain evidence="2">cv. Tatra</strain>
        <tissue evidence="1">Young leaves</tissue>
    </source>
</reference>
<feature type="non-terminal residue" evidence="1">
    <location>
        <position position="1"/>
    </location>
</feature>
<comment type="caution">
    <text evidence="1">The sequence shown here is derived from an EMBL/GenBank/DDBJ whole genome shotgun (WGS) entry which is preliminary data.</text>
</comment>
<organism evidence="1 2">
    <name type="scientific">Trifolium pratense</name>
    <name type="common">Red clover</name>
    <dbReference type="NCBI Taxonomy" id="57577"/>
    <lineage>
        <taxon>Eukaryota</taxon>
        <taxon>Viridiplantae</taxon>
        <taxon>Streptophyta</taxon>
        <taxon>Embryophyta</taxon>
        <taxon>Tracheophyta</taxon>
        <taxon>Spermatophyta</taxon>
        <taxon>Magnoliopsida</taxon>
        <taxon>eudicotyledons</taxon>
        <taxon>Gunneridae</taxon>
        <taxon>Pentapetalae</taxon>
        <taxon>rosids</taxon>
        <taxon>fabids</taxon>
        <taxon>Fabales</taxon>
        <taxon>Fabaceae</taxon>
        <taxon>Papilionoideae</taxon>
        <taxon>50 kb inversion clade</taxon>
        <taxon>NPAAA clade</taxon>
        <taxon>Hologalegina</taxon>
        <taxon>IRL clade</taxon>
        <taxon>Trifolieae</taxon>
        <taxon>Trifolium</taxon>
    </lineage>
</organism>
<dbReference type="AlphaFoldDB" id="A0A2K3KHJ2"/>
<reference evidence="1 2" key="1">
    <citation type="journal article" date="2014" name="Am. J. Bot.">
        <title>Genome assembly and annotation for red clover (Trifolium pratense; Fabaceae).</title>
        <authorList>
            <person name="Istvanek J."/>
            <person name="Jaros M."/>
            <person name="Krenek A."/>
            <person name="Repkova J."/>
        </authorList>
    </citation>
    <scope>NUCLEOTIDE SEQUENCE [LARGE SCALE GENOMIC DNA]</scope>
    <source>
        <strain evidence="2">cv. Tatra</strain>
        <tissue evidence="1">Young leaves</tissue>
    </source>
</reference>
<dbReference type="EMBL" id="ASHM01096634">
    <property type="protein sequence ID" value="PNX65752.1"/>
    <property type="molecule type" value="Genomic_DNA"/>
</dbReference>
<gene>
    <name evidence="1" type="ORF">L195_g054699</name>
</gene>
<evidence type="ECO:0000313" key="1">
    <source>
        <dbReference type="EMBL" id="PNX65752.1"/>
    </source>
</evidence>
<proteinExistence type="predicted"/>
<protein>
    <submittedName>
        <fullName evidence="1">Uncharacterized protein</fullName>
    </submittedName>
</protein>
<dbReference type="Proteomes" id="UP000236291">
    <property type="component" value="Unassembled WGS sequence"/>
</dbReference>
<evidence type="ECO:0000313" key="2">
    <source>
        <dbReference type="Proteomes" id="UP000236291"/>
    </source>
</evidence>